<dbReference type="InterPro" id="IPR013321">
    <property type="entry name" value="Arc_rbn_hlx_hlx"/>
</dbReference>
<dbReference type="SUPFAM" id="SSF47598">
    <property type="entry name" value="Ribbon-helix-helix"/>
    <property type="match status" value="1"/>
</dbReference>
<dbReference type="InterPro" id="IPR053853">
    <property type="entry name" value="FitA-like_RHH"/>
</dbReference>
<dbReference type="OrthoDB" id="27260at2"/>
<evidence type="ECO:0000259" key="1">
    <source>
        <dbReference type="Pfam" id="PF22513"/>
    </source>
</evidence>
<comment type="caution">
    <text evidence="2">The sequence shown here is derived from an EMBL/GenBank/DDBJ whole genome shotgun (WGS) entry which is preliminary data.</text>
</comment>
<feature type="domain" description="Antitoxin FitA-like ribbon-helix-helix" evidence="1">
    <location>
        <begin position="2"/>
        <end position="39"/>
    </location>
</feature>
<dbReference type="EMBL" id="LMTZ01000097">
    <property type="protein sequence ID" value="KST66364.1"/>
    <property type="molecule type" value="Genomic_DNA"/>
</dbReference>
<evidence type="ECO:0000313" key="4">
    <source>
        <dbReference type="Proteomes" id="UP000053372"/>
    </source>
</evidence>
<dbReference type="AlphaFoldDB" id="A0A0V7ZP67"/>
<keyword evidence="4" id="KW-1185">Reference proteome</keyword>
<dbReference type="Pfam" id="PF22513">
    <property type="entry name" value="FitA-like_RHH"/>
    <property type="match status" value="1"/>
</dbReference>
<dbReference type="Proteomes" id="UP000053372">
    <property type="component" value="Unassembled WGS sequence"/>
</dbReference>
<evidence type="ECO:0000313" key="3">
    <source>
        <dbReference type="EMBL" id="KST66685.1"/>
    </source>
</evidence>
<name>A0A0V7ZP67_9CYAN</name>
<organism evidence="2 4">
    <name type="scientific">Mastigocoleus testarum BC008</name>
    <dbReference type="NCBI Taxonomy" id="371196"/>
    <lineage>
        <taxon>Bacteria</taxon>
        <taxon>Bacillati</taxon>
        <taxon>Cyanobacteriota</taxon>
        <taxon>Cyanophyceae</taxon>
        <taxon>Nostocales</taxon>
        <taxon>Hapalosiphonaceae</taxon>
        <taxon>Mastigocoleus</taxon>
    </lineage>
</organism>
<sequence length="83" mass="9519">MASLTIRNLEEPIKELLRIRAAHHGHSMEEEVRQILRNTLLQDTQLSENLAESIQKRFAQLGGVDDLPASSREAMRKPPQFEQ</sequence>
<reference evidence="2 4" key="1">
    <citation type="journal article" date="2015" name="Genome Announc.">
        <title>Draft Genome of the Euendolithic (true boring) Cyanobacterium Mastigocoleus testarum strain BC008.</title>
        <authorList>
            <person name="Guida B.S."/>
            <person name="Garcia-Pichel F."/>
        </authorList>
    </citation>
    <scope>NUCLEOTIDE SEQUENCE [LARGE SCALE GENOMIC DNA]</scope>
    <source>
        <strain evidence="2 4">BC008</strain>
    </source>
</reference>
<dbReference type="GO" id="GO:0006355">
    <property type="term" value="P:regulation of DNA-templated transcription"/>
    <property type="evidence" value="ECO:0007669"/>
    <property type="project" value="InterPro"/>
</dbReference>
<gene>
    <name evidence="2" type="ORF">BC008_25680</name>
    <name evidence="3" type="ORF">BC008_26205</name>
</gene>
<protein>
    <submittedName>
        <fullName evidence="2">Plasmid stabilization protein</fullName>
    </submittedName>
</protein>
<dbReference type="InterPro" id="IPR010985">
    <property type="entry name" value="Ribbon_hlx_hlx"/>
</dbReference>
<accession>A0A0V7ZP67</accession>
<proteinExistence type="predicted"/>
<dbReference type="RefSeq" id="WP_027842705.1">
    <property type="nucleotide sequence ID" value="NZ_LMTZ01000095.1"/>
</dbReference>
<dbReference type="EMBL" id="LMTZ01000095">
    <property type="protein sequence ID" value="KST66685.1"/>
    <property type="molecule type" value="Genomic_DNA"/>
</dbReference>
<dbReference type="Gene3D" id="1.10.1220.10">
    <property type="entry name" value="Met repressor-like"/>
    <property type="match status" value="1"/>
</dbReference>
<evidence type="ECO:0000313" key="2">
    <source>
        <dbReference type="EMBL" id="KST66364.1"/>
    </source>
</evidence>